<sequence length="70" mass="8175">MLCVSLNLRNRREVGRRNRRRHRMPWALHSSRCALCLILVLSRQSRQRHGVTPLLVHFDVIGSDVFLGLT</sequence>
<comment type="caution">
    <text evidence="1">The sequence shown here is derived from an EMBL/GenBank/DDBJ whole genome shotgun (WGS) entry which is preliminary data.</text>
</comment>
<dbReference type="AlphaFoldDB" id="A0A2T7NLD2"/>
<proteinExistence type="predicted"/>
<organism evidence="1 2">
    <name type="scientific">Pomacea canaliculata</name>
    <name type="common">Golden apple snail</name>
    <dbReference type="NCBI Taxonomy" id="400727"/>
    <lineage>
        <taxon>Eukaryota</taxon>
        <taxon>Metazoa</taxon>
        <taxon>Spiralia</taxon>
        <taxon>Lophotrochozoa</taxon>
        <taxon>Mollusca</taxon>
        <taxon>Gastropoda</taxon>
        <taxon>Caenogastropoda</taxon>
        <taxon>Architaenioglossa</taxon>
        <taxon>Ampullarioidea</taxon>
        <taxon>Ampullariidae</taxon>
        <taxon>Pomacea</taxon>
    </lineage>
</organism>
<dbReference type="Proteomes" id="UP000245119">
    <property type="component" value="Linkage Group LG11"/>
</dbReference>
<reference evidence="1 2" key="1">
    <citation type="submission" date="2018-04" db="EMBL/GenBank/DDBJ databases">
        <title>The genome of golden apple snail Pomacea canaliculata provides insight into stress tolerance and invasive adaptation.</title>
        <authorList>
            <person name="Liu C."/>
            <person name="Liu B."/>
            <person name="Ren Y."/>
            <person name="Zhang Y."/>
            <person name="Wang H."/>
            <person name="Li S."/>
            <person name="Jiang F."/>
            <person name="Yin L."/>
            <person name="Zhang G."/>
            <person name="Qian W."/>
            <person name="Fan W."/>
        </authorList>
    </citation>
    <scope>NUCLEOTIDE SEQUENCE [LARGE SCALE GENOMIC DNA]</scope>
    <source>
        <strain evidence="1">SZHN2017</strain>
        <tissue evidence="1">Muscle</tissue>
    </source>
</reference>
<protein>
    <submittedName>
        <fullName evidence="1">Uncharacterized protein</fullName>
    </submittedName>
</protein>
<accession>A0A2T7NLD2</accession>
<dbReference type="EMBL" id="PZQS01000011">
    <property type="protein sequence ID" value="PVD21966.1"/>
    <property type="molecule type" value="Genomic_DNA"/>
</dbReference>
<keyword evidence="2" id="KW-1185">Reference proteome</keyword>
<name>A0A2T7NLD2_POMCA</name>
<gene>
    <name evidence="1" type="ORF">C0Q70_17769</name>
</gene>
<evidence type="ECO:0000313" key="2">
    <source>
        <dbReference type="Proteomes" id="UP000245119"/>
    </source>
</evidence>
<evidence type="ECO:0000313" key="1">
    <source>
        <dbReference type="EMBL" id="PVD21966.1"/>
    </source>
</evidence>